<dbReference type="InterPro" id="IPR050330">
    <property type="entry name" value="Bact_OuterMem_StrucFunc"/>
</dbReference>
<reference evidence="8" key="1">
    <citation type="submission" date="2018-02" db="EMBL/GenBank/DDBJ databases">
        <authorList>
            <person name="Clavel T."/>
            <person name="Strowig T."/>
        </authorList>
    </citation>
    <scope>NUCLEOTIDE SEQUENCE [LARGE SCALE GENOMIC DNA]</scope>
    <source>
        <strain evidence="8">DSM 100764</strain>
    </source>
</reference>
<evidence type="ECO:0000256" key="2">
    <source>
        <dbReference type="ARBA" id="ARBA00023136"/>
    </source>
</evidence>
<proteinExistence type="predicted"/>
<dbReference type="InterPro" id="IPR006664">
    <property type="entry name" value="OMP_bac"/>
</dbReference>
<keyword evidence="2 4" id="KW-0472">Membrane</keyword>
<dbReference type="Pfam" id="PF13488">
    <property type="entry name" value="Gly-zipper_Omp"/>
    <property type="match status" value="1"/>
</dbReference>
<dbReference type="GO" id="GO:0009279">
    <property type="term" value="C:cell outer membrane"/>
    <property type="evidence" value="ECO:0007669"/>
    <property type="project" value="UniProtKB-SubCell"/>
</dbReference>
<feature type="domain" description="OmpA-like" evidence="6">
    <location>
        <begin position="109"/>
        <end position="226"/>
    </location>
</feature>
<dbReference type="Pfam" id="PF00691">
    <property type="entry name" value="OmpA"/>
    <property type="match status" value="1"/>
</dbReference>
<accession>A0A2V1J261</accession>
<evidence type="ECO:0000256" key="5">
    <source>
        <dbReference type="SAM" id="SignalP"/>
    </source>
</evidence>
<dbReference type="AlphaFoldDB" id="A0A2V1J261"/>
<comment type="subcellular location">
    <subcellularLocation>
        <location evidence="1">Cell outer membrane</location>
    </subcellularLocation>
</comment>
<dbReference type="EMBL" id="PUBV01000004">
    <property type="protein sequence ID" value="PWB08844.1"/>
    <property type="molecule type" value="Genomic_DNA"/>
</dbReference>
<dbReference type="InterPro" id="IPR036737">
    <property type="entry name" value="OmpA-like_sf"/>
</dbReference>
<dbReference type="PROSITE" id="PS51257">
    <property type="entry name" value="PROKAR_LIPOPROTEIN"/>
    <property type="match status" value="1"/>
</dbReference>
<feature type="chain" id="PRO_5016041932" evidence="5">
    <location>
        <begin position="30"/>
        <end position="240"/>
    </location>
</feature>
<name>A0A2V1J261_9BACT</name>
<evidence type="ECO:0000313" key="8">
    <source>
        <dbReference type="Proteomes" id="UP000244925"/>
    </source>
</evidence>
<dbReference type="Gene3D" id="3.30.1330.60">
    <property type="entry name" value="OmpA-like domain"/>
    <property type="match status" value="1"/>
</dbReference>
<dbReference type="SUPFAM" id="SSF103088">
    <property type="entry name" value="OmpA-like"/>
    <property type="match status" value="1"/>
</dbReference>
<feature type="signal peptide" evidence="5">
    <location>
        <begin position="1"/>
        <end position="29"/>
    </location>
</feature>
<dbReference type="CDD" id="cd07185">
    <property type="entry name" value="OmpA_C-like"/>
    <property type="match status" value="1"/>
</dbReference>
<keyword evidence="8" id="KW-1185">Reference proteome</keyword>
<keyword evidence="5" id="KW-0732">Signal</keyword>
<dbReference type="PANTHER" id="PTHR30329:SF21">
    <property type="entry name" value="LIPOPROTEIN YIAD-RELATED"/>
    <property type="match status" value="1"/>
</dbReference>
<evidence type="ECO:0000256" key="3">
    <source>
        <dbReference type="ARBA" id="ARBA00023237"/>
    </source>
</evidence>
<dbReference type="InterPro" id="IPR039567">
    <property type="entry name" value="Gly-zipper"/>
</dbReference>
<evidence type="ECO:0000259" key="6">
    <source>
        <dbReference type="PROSITE" id="PS51123"/>
    </source>
</evidence>
<organism evidence="7 8">
    <name type="scientific">Paramuribaculum intestinale</name>
    <dbReference type="NCBI Taxonomy" id="2094151"/>
    <lineage>
        <taxon>Bacteria</taxon>
        <taxon>Pseudomonadati</taxon>
        <taxon>Bacteroidota</taxon>
        <taxon>Bacteroidia</taxon>
        <taxon>Bacteroidales</taxon>
        <taxon>Muribaculaceae</taxon>
        <taxon>Paramuribaculum</taxon>
    </lineage>
</organism>
<dbReference type="PANTHER" id="PTHR30329">
    <property type="entry name" value="STATOR ELEMENT OF FLAGELLAR MOTOR COMPLEX"/>
    <property type="match status" value="1"/>
</dbReference>
<evidence type="ECO:0000313" key="7">
    <source>
        <dbReference type="EMBL" id="PWB08844.1"/>
    </source>
</evidence>
<dbReference type="PROSITE" id="PS51123">
    <property type="entry name" value="OMPA_2"/>
    <property type="match status" value="1"/>
</dbReference>
<comment type="caution">
    <text evidence="7">The sequence shown here is derived from an EMBL/GenBank/DDBJ whole genome shotgun (WGS) entry which is preliminary data.</text>
</comment>
<gene>
    <name evidence="7" type="ORF">C5O25_02875</name>
</gene>
<sequence>MIRKMKKTLKIMGASVMALCLLISAGCSSMTNTGKGALIGGGGGAALGAGLGAIIGGGKGAAIGSAIGAGVGAGAGALIGKKMDKQQQELQRELAEKAQVEEVKDQNGLQAIKVTFSSGILFPTNGTTLSTSARNDLTPFATSLLNNPDTNVQIYGFTDDTGTMAVNTRVADGRANAVRQFLLNSGVAANRLTAEGIPMADYVASNATPEGRQQNRRVEIYITASKQMIEQAEAGTLSMR</sequence>
<protein>
    <submittedName>
        <fullName evidence="7">OmpA family protein</fullName>
    </submittedName>
</protein>
<evidence type="ECO:0000256" key="4">
    <source>
        <dbReference type="PROSITE-ProRule" id="PRU00473"/>
    </source>
</evidence>
<dbReference type="PRINTS" id="PR01021">
    <property type="entry name" value="OMPADOMAIN"/>
</dbReference>
<keyword evidence="3" id="KW-0998">Cell outer membrane</keyword>
<dbReference type="InterPro" id="IPR006665">
    <property type="entry name" value="OmpA-like"/>
</dbReference>
<dbReference type="Proteomes" id="UP000244925">
    <property type="component" value="Unassembled WGS sequence"/>
</dbReference>
<evidence type="ECO:0000256" key="1">
    <source>
        <dbReference type="ARBA" id="ARBA00004442"/>
    </source>
</evidence>